<feature type="region of interest" description="Disordered" evidence="1">
    <location>
        <begin position="191"/>
        <end position="246"/>
    </location>
</feature>
<dbReference type="Proteomes" id="UP001152759">
    <property type="component" value="Chromosome 9"/>
</dbReference>
<gene>
    <name evidence="2" type="ORF">BEMITA_LOCUS13459</name>
</gene>
<name>A0A9P0F765_BEMTA</name>
<feature type="compositionally biased region" description="Acidic residues" evidence="1">
    <location>
        <begin position="215"/>
        <end position="235"/>
    </location>
</feature>
<evidence type="ECO:0000313" key="2">
    <source>
        <dbReference type="EMBL" id="CAH0395247.1"/>
    </source>
</evidence>
<evidence type="ECO:0000313" key="3">
    <source>
        <dbReference type="Proteomes" id="UP001152759"/>
    </source>
</evidence>
<sequence length="246" mass="28111">MSDKQRSLLIQYMAKHTIFAKSGVLLPHIDVLFGPVEPLRVIQDNSPIHTANIVVDLNIIENVWGMMAREWDERREPTVELLGVLIFLPTHRVIPPQSNFERCQQSGNSVRPQDENLDKAIARARRCFALPNKVKPYTFPEIINADLDIWNKSPGLPWSVMRNSKNKPIFKTKVSVVQNVAQNYNRRQISKSSTVNKIPEKIPTQREEELKALAEPEEELEEEVAQPEETVEEEVAEPKFNLANGS</sequence>
<keyword evidence="3" id="KW-1185">Reference proteome</keyword>
<protein>
    <submittedName>
        <fullName evidence="2">Uncharacterized protein</fullName>
    </submittedName>
</protein>
<proteinExistence type="predicted"/>
<evidence type="ECO:0000256" key="1">
    <source>
        <dbReference type="SAM" id="MobiDB-lite"/>
    </source>
</evidence>
<organism evidence="2 3">
    <name type="scientific">Bemisia tabaci</name>
    <name type="common">Sweetpotato whitefly</name>
    <name type="synonym">Aleurodes tabaci</name>
    <dbReference type="NCBI Taxonomy" id="7038"/>
    <lineage>
        <taxon>Eukaryota</taxon>
        <taxon>Metazoa</taxon>
        <taxon>Ecdysozoa</taxon>
        <taxon>Arthropoda</taxon>
        <taxon>Hexapoda</taxon>
        <taxon>Insecta</taxon>
        <taxon>Pterygota</taxon>
        <taxon>Neoptera</taxon>
        <taxon>Paraneoptera</taxon>
        <taxon>Hemiptera</taxon>
        <taxon>Sternorrhyncha</taxon>
        <taxon>Aleyrodoidea</taxon>
        <taxon>Aleyrodidae</taxon>
        <taxon>Aleyrodinae</taxon>
        <taxon>Bemisia</taxon>
    </lineage>
</organism>
<dbReference type="EMBL" id="OU963870">
    <property type="protein sequence ID" value="CAH0395247.1"/>
    <property type="molecule type" value="Genomic_DNA"/>
</dbReference>
<accession>A0A9P0F765</accession>
<reference evidence="2" key="1">
    <citation type="submission" date="2021-12" db="EMBL/GenBank/DDBJ databases">
        <authorList>
            <person name="King R."/>
        </authorList>
    </citation>
    <scope>NUCLEOTIDE SEQUENCE</scope>
</reference>
<dbReference type="AlphaFoldDB" id="A0A9P0F765"/>
<feature type="compositionally biased region" description="Basic and acidic residues" evidence="1">
    <location>
        <begin position="198"/>
        <end position="214"/>
    </location>
</feature>